<dbReference type="Proteomes" id="UP000009235">
    <property type="component" value="Chromosome"/>
</dbReference>
<dbReference type="EMBL" id="CP002786">
    <property type="protein sequence ID" value="AEF42880.1"/>
    <property type="molecule type" value="Genomic_DNA"/>
</dbReference>
<keyword evidence="1" id="KW-0812">Transmembrane</keyword>
<name>F6EMY8_HOYSD</name>
<keyword evidence="3" id="KW-1185">Reference proteome</keyword>
<dbReference type="RefSeq" id="WP_013809228.1">
    <property type="nucleotide sequence ID" value="NC_015564.1"/>
</dbReference>
<feature type="transmembrane region" description="Helical" evidence="1">
    <location>
        <begin position="18"/>
        <end position="39"/>
    </location>
</feature>
<keyword evidence="1" id="KW-0472">Membrane</keyword>
<accession>F6EMY8</accession>
<dbReference type="OrthoDB" id="9834307at2"/>
<gene>
    <name evidence="2" type="ordered locus">AS9A_4447</name>
</gene>
<dbReference type="KEGG" id="asd:AS9A_4447"/>
<keyword evidence="1" id="KW-1133">Transmembrane helix</keyword>
<evidence type="ECO:0000256" key="1">
    <source>
        <dbReference type="SAM" id="Phobius"/>
    </source>
</evidence>
<feature type="transmembrane region" description="Helical" evidence="1">
    <location>
        <begin position="46"/>
        <end position="68"/>
    </location>
</feature>
<evidence type="ECO:0000313" key="2">
    <source>
        <dbReference type="EMBL" id="AEF42880.1"/>
    </source>
</evidence>
<organism evidence="2 3">
    <name type="scientific">Hoyosella subflava (strain DSM 45089 / JCM 17490 / NBRC 109087 / DQS3-9A1)</name>
    <name type="common">Amycolicicoccus subflavus</name>
    <dbReference type="NCBI Taxonomy" id="443218"/>
    <lineage>
        <taxon>Bacteria</taxon>
        <taxon>Bacillati</taxon>
        <taxon>Actinomycetota</taxon>
        <taxon>Actinomycetes</taxon>
        <taxon>Mycobacteriales</taxon>
        <taxon>Hoyosellaceae</taxon>
        <taxon>Hoyosella</taxon>
    </lineage>
</organism>
<dbReference type="HOGENOM" id="CLU_1976927_0_0_11"/>
<protein>
    <submittedName>
        <fullName evidence="2">Uncharacterized protein</fullName>
    </submittedName>
</protein>
<feature type="transmembrane region" description="Helical" evidence="1">
    <location>
        <begin position="80"/>
        <end position="101"/>
    </location>
</feature>
<dbReference type="AlphaFoldDB" id="F6EMY8"/>
<reference evidence="2 3" key="1">
    <citation type="journal article" date="2011" name="J. Bacteriol.">
        <title>Complete genome sequence of Amycolicicoccus subflavus DQS3-9A1T, an actinomycete isolated from crude oil-polluted soil.</title>
        <authorList>
            <person name="Cai M."/>
            <person name="Chen W.M."/>
            <person name="Nie Y."/>
            <person name="Chi C.Q."/>
            <person name="Wang Y.N."/>
            <person name="Tang Y.Q."/>
            <person name="Li G.Y."/>
            <person name="Wu X.L."/>
        </authorList>
    </citation>
    <scope>NUCLEOTIDE SEQUENCE [LARGE SCALE GENOMIC DNA]</scope>
    <source>
        <strain evidence="3">DSM 45089 / DQS3-9A1</strain>
    </source>
</reference>
<sequence length="126" mass="13020">MISSVEVVTDVWAQADPMVLTVAAGVLALCASVATWGVATDERWRSLWLMPFLLIVAGGTGFVAAVLFDAGSLLPGSWPVLPELSALVAFAAVPATAFVLVTTQSTRIVRAVAQASESRDMAASAS</sequence>
<proteinExistence type="predicted"/>
<evidence type="ECO:0000313" key="3">
    <source>
        <dbReference type="Proteomes" id="UP000009235"/>
    </source>
</evidence>